<proteinExistence type="predicted"/>
<protein>
    <submittedName>
        <fullName evidence="1">Uncharacterized protein</fullName>
    </submittedName>
</protein>
<evidence type="ECO:0000313" key="1">
    <source>
        <dbReference type="EMBL" id="JAA85465.1"/>
    </source>
</evidence>
<reference evidence="1" key="1">
    <citation type="journal article" date="2013" name="BMC Genomics">
        <title>Unscrambling butterfly oogenesis.</title>
        <authorList>
            <person name="Carter J.M."/>
            <person name="Baker S.C."/>
            <person name="Pink R."/>
            <person name="Carter D.R."/>
            <person name="Collins A."/>
            <person name="Tomlin J."/>
            <person name="Gibbs M."/>
            <person name="Breuker C.J."/>
        </authorList>
    </citation>
    <scope>NUCLEOTIDE SEQUENCE</scope>
    <source>
        <tissue evidence="1">Ovary</tissue>
    </source>
</reference>
<organism evidence="1">
    <name type="scientific">Pararge aegeria</name>
    <name type="common">speckled wood butterfly</name>
    <dbReference type="NCBI Taxonomy" id="116150"/>
    <lineage>
        <taxon>Eukaryota</taxon>
        <taxon>Metazoa</taxon>
        <taxon>Ecdysozoa</taxon>
        <taxon>Arthropoda</taxon>
        <taxon>Hexapoda</taxon>
        <taxon>Insecta</taxon>
        <taxon>Pterygota</taxon>
        <taxon>Neoptera</taxon>
        <taxon>Endopterygota</taxon>
        <taxon>Lepidoptera</taxon>
        <taxon>Glossata</taxon>
        <taxon>Ditrysia</taxon>
        <taxon>Papilionoidea</taxon>
        <taxon>Nymphalidae</taxon>
        <taxon>Satyrinae</taxon>
        <taxon>Satyrini</taxon>
        <taxon>Parargina</taxon>
        <taxon>Pararge</taxon>
    </lineage>
</organism>
<dbReference type="EMBL" id="GAIX01007095">
    <property type="protein sequence ID" value="JAA85465.1"/>
    <property type="molecule type" value="Transcribed_RNA"/>
</dbReference>
<name>S4PEG9_9NEOP</name>
<dbReference type="AlphaFoldDB" id="S4PEG9"/>
<accession>S4PEG9</accession>
<reference evidence="1" key="2">
    <citation type="submission" date="2013-05" db="EMBL/GenBank/DDBJ databases">
        <authorList>
            <person name="Carter J.-M."/>
            <person name="Baker S.C."/>
            <person name="Pink R."/>
            <person name="Carter D.R.F."/>
            <person name="Collins A."/>
            <person name="Tomlin J."/>
            <person name="Gibbs M."/>
            <person name="Breuker C.J."/>
        </authorList>
    </citation>
    <scope>NUCLEOTIDE SEQUENCE</scope>
    <source>
        <tissue evidence="1">Ovary</tissue>
    </source>
</reference>
<sequence length="86" mass="9888">MLWQYKKNPLQFSLCRAWCGSCMPLIILPPLLSFSPTLNKQSSRLLFSHSHKQSNSRSFCSYSLTLSRTCGTMLQLKSTFSTHVER</sequence>